<dbReference type="InterPro" id="IPR011009">
    <property type="entry name" value="Kinase-like_dom_sf"/>
</dbReference>
<dbReference type="EMBL" id="JALAZD010000001">
    <property type="protein sequence ID" value="MCI0126788.1"/>
    <property type="molecule type" value="Genomic_DNA"/>
</dbReference>
<accession>A0AA41QLR1</accession>
<sequence>MIERAIEEVLHLWPNLAGGHATLVNLSENHTFRIDGADGSKHILRLHRPGYHSLTAIKSELGWVAALRAEGEMPVPRPLPGANGALVQFVETPEISARHAVLFAFEDGVEPHPEDKLAPLFETLGGYAARNHIHTATYRPERIERPLWDEGVLDTDGIWGDWRKAPGVEPVRDTLNRLDARLRQDLAAYGKGSDRFGLIHADMRLANLLVAENKVTLIDFDDCGFGWFAYDFAAAVSFIDDQAVLPELKAAWIRGYLRHRPLEAADIAAMDTLVLLRRMLLLAWTGTHAETDLARSQAHLAELTARLGEAYMAQ</sequence>
<proteinExistence type="inferred from homology"/>
<comment type="similarity">
    <text evidence="1">Belongs to the pseudomonas-type ThrB family.</text>
</comment>
<evidence type="ECO:0000313" key="4">
    <source>
        <dbReference type="Proteomes" id="UP001156140"/>
    </source>
</evidence>
<comment type="caution">
    <text evidence="3">The sequence shown here is derived from an EMBL/GenBank/DDBJ whole genome shotgun (WGS) entry which is preliminary data.</text>
</comment>
<reference evidence="3" key="1">
    <citation type="submission" date="2022-03" db="EMBL/GenBank/DDBJ databases">
        <title>The complete genome sequence of a Methyloterrigena soli.</title>
        <authorList>
            <person name="Zi Z."/>
        </authorList>
    </citation>
    <scope>NUCLEOTIDE SEQUENCE</scope>
    <source>
        <strain evidence="3">M48</strain>
    </source>
</reference>
<dbReference type="Pfam" id="PF01636">
    <property type="entry name" value="APH"/>
    <property type="match status" value="1"/>
</dbReference>
<protein>
    <submittedName>
        <fullName evidence="3">Phosphotransferase</fullName>
    </submittedName>
</protein>
<dbReference type="Proteomes" id="UP001156140">
    <property type="component" value="Unassembled WGS sequence"/>
</dbReference>
<dbReference type="GO" id="GO:0019202">
    <property type="term" value="F:amino acid kinase activity"/>
    <property type="evidence" value="ECO:0007669"/>
    <property type="project" value="TreeGrafter"/>
</dbReference>
<dbReference type="RefSeq" id="WP_281735537.1">
    <property type="nucleotide sequence ID" value="NZ_JAKETQ010000001.1"/>
</dbReference>
<evidence type="ECO:0000259" key="2">
    <source>
        <dbReference type="Pfam" id="PF01636"/>
    </source>
</evidence>
<dbReference type="Gene3D" id="3.90.1200.10">
    <property type="match status" value="1"/>
</dbReference>
<feature type="domain" description="Aminoglycoside phosphotransferase" evidence="2">
    <location>
        <begin position="28"/>
        <end position="261"/>
    </location>
</feature>
<organism evidence="3 4">
    <name type="scientific">Paradevosia shaoguanensis</name>
    <dbReference type="NCBI Taxonomy" id="1335043"/>
    <lineage>
        <taxon>Bacteria</taxon>
        <taxon>Pseudomonadati</taxon>
        <taxon>Pseudomonadota</taxon>
        <taxon>Alphaproteobacteria</taxon>
        <taxon>Hyphomicrobiales</taxon>
        <taxon>Devosiaceae</taxon>
        <taxon>Paradevosia</taxon>
    </lineage>
</organism>
<dbReference type="SUPFAM" id="SSF56112">
    <property type="entry name" value="Protein kinase-like (PK-like)"/>
    <property type="match status" value="1"/>
</dbReference>
<keyword evidence="4" id="KW-1185">Reference proteome</keyword>
<evidence type="ECO:0000256" key="1">
    <source>
        <dbReference type="ARBA" id="ARBA00038240"/>
    </source>
</evidence>
<dbReference type="PANTHER" id="PTHR21064:SF6">
    <property type="entry name" value="AMINOGLYCOSIDE PHOSPHOTRANSFERASE DOMAIN-CONTAINING PROTEIN"/>
    <property type="match status" value="1"/>
</dbReference>
<name>A0AA41QLR1_9HYPH</name>
<gene>
    <name evidence="3" type="ORF">ML536_08110</name>
</gene>
<dbReference type="InterPro" id="IPR002575">
    <property type="entry name" value="Aminoglycoside_PTrfase"/>
</dbReference>
<dbReference type="PANTHER" id="PTHR21064">
    <property type="entry name" value="AMINOGLYCOSIDE PHOSPHOTRANSFERASE DOMAIN-CONTAINING PROTEIN-RELATED"/>
    <property type="match status" value="1"/>
</dbReference>
<dbReference type="InterPro" id="IPR050249">
    <property type="entry name" value="Pseudomonas-type_ThrB"/>
</dbReference>
<dbReference type="AlphaFoldDB" id="A0AA41QLR1"/>
<evidence type="ECO:0000313" key="3">
    <source>
        <dbReference type="EMBL" id="MCI0126788.1"/>
    </source>
</evidence>